<reference evidence="2" key="1">
    <citation type="journal article" date="2019" name="Int. J. Syst. Evol. Microbiol.">
        <title>The Global Catalogue of Microorganisms (GCM) 10K type strain sequencing project: providing services to taxonomists for standard genome sequencing and annotation.</title>
        <authorList>
            <consortium name="The Broad Institute Genomics Platform"/>
            <consortium name="The Broad Institute Genome Sequencing Center for Infectious Disease"/>
            <person name="Wu L."/>
            <person name="Ma J."/>
        </authorList>
    </citation>
    <scope>NUCLEOTIDE SEQUENCE [LARGE SCALE GENOMIC DNA]</scope>
    <source>
        <strain evidence="2">NBRC 106348</strain>
    </source>
</reference>
<evidence type="ECO:0000313" key="2">
    <source>
        <dbReference type="Proteomes" id="UP001157091"/>
    </source>
</evidence>
<comment type="caution">
    <text evidence="1">The sequence shown here is derived from an EMBL/GenBank/DDBJ whole genome shotgun (WGS) entry which is preliminary data.</text>
</comment>
<protein>
    <submittedName>
        <fullName evidence="1">Uncharacterized protein</fullName>
    </submittedName>
</protein>
<name>A0ABQ6I6Q9_9MICO</name>
<keyword evidence="2" id="KW-1185">Reference proteome</keyword>
<dbReference type="EMBL" id="BSUK01000001">
    <property type="protein sequence ID" value="GMA26210.1"/>
    <property type="molecule type" value="Genomic_DNA"/>
</dbReference>
<sequence>MVDDGSLSYHHQAPGVDPSVGISCSPEYRWDGATRTCWSGMSCGRGVTFPSTTHPVDVGVTSTRSPGAGVYVEDAHDRDGVVDPSSNATVTSWAPVSTAVTNPVRGCGGSRDSNRRRAAFGDVTRHLPCR</sequence>
<accession>A0ABQ6I6Q9</accession>
<organism evidence="1 2">
    <name type="scientific">Luteimicrobium album</name>
    <dbReference type="NCBI Taxonomy" id="1054550"/>
    <lineage>
        <taxon>Bacteria</taxon>
        <taxon>Bacillati</taxon>
        <taxon>Actinomycetota</taxon>
        <taxon>Actinomycetes</taxon>
        <taxon>Micrococcales</taxon>
        <taxon>Luteimicrobium</taxon>
    </lineage>
</organism>
<dbReference type="Proteomes" id="UP001157091">
    <property type="component" value="Unassembled WGS sequence"/>
</dbReference>
<gene>
    <name evidence="1" type="ORF">GCM10025864_39690</name>
</gene>
<proteinExistence type="predicted"/>
<evidence type="ECO:0000313" key="1">
    <source>
        <dbReference type="EMBL" id="GMA26210.1"/>
    </source>
</evidence>